<keyword evidence="4" id="KW-1185">Reference proteome</keyword>
<comment type="caution">
    <text evidence="3">The sequence shown here is derived from an EMBL/GenBank/DDBJ whole genome shotgun (WGS) entry which is preliminary data.</text>
</comment>
<dbReference type="InterPro" id="IPR009936">
    <property type="entry name" value="DUF1468"/>
</dbReference>
<evidence type="ECO:0000256" key="1">
    <source>
        <dbReference type="SAM" id="Phobius"/>
    </source>
</evidence>
<accession>A0A7W5BZB4</accession>
<reference evidence="3 4" key="1">
    <citation type="submission" date="2020-08" db="EMBL/GenBank/DDBJ databases">
        <title>Genomic Encyclopedia of Type Strains, Phase III (KMG-III): the genomes of soil and plant-associated and newly described type strains.</title>
        <authorList>
            <person name="Whitman W."/>
        </authorList>
    </citation>
    <scope>NUCLEOTIDE SEQUENCE [LARGE SCALE GENOMIC DNA]</scope>
    <source>
        <strain evidence="3 4">CECT 5995</strain>
    </source>
</reference>
<proteinExistence type="predicted"/>
<keyword evidence="1" id="KW-0812">Transmembrane</keyword>
<dbReference type="Pfam" id="PF07331">
    <property type="entry name" value="TctB"/>
    <property type="match status" value="1"/>
</dbReference>
<sequence length="187" mass="20246">MLIAWRSGCLTGSDMSSKRLCIGGGVYVPAVLSLVTIGYLLSAMQLGPPMKDGNMTASFFPMLAAVIMLIALACVIVQEVRRSRSNDVKRPDGEAVEEDAGQVSKSYGGISLGAIRVVLLTAGYLLAFDLVGYFVSTFLYVLLLMFQFGSGSLKNWSMKLFATLSITGAGYLLFEVFFQVRLPTLWS</sequence>
<dbReference type="RefSeq" id="WP_183388294.1">
    <property type="nucleotide sequence ID" value="NZ_JACHXM010000014.1"/>
</dbReference>
<feature type="transmembrane region" description="Helical" evidence="1">
    <location>
        <begin position="59"/>
        <end position="80"/>
    </location>
</feature>
<dbReference type="Proteomes" id="UP000525987">
    <property type="component" value="Unassembled WGS sequence"/>
</dbReference>
<feature type="transmembrane region" description="Helical" evidence="1">
    <location>
        <begin position="20"/>
        <end position="39"/>
    </location>
</feature>
<evidence type="ECO:0000313" key="3">
    <source>
        <dbReference type="EMBL" id="MBB3141940.1"/>
    </source>
</evidence>
<evidence type="ECO:0000259" key="2">
    <source>
        <dbReference type="Pfam" id="PF07331"/>
    </source>
</evidence>
<protein>
    <submittedName>
        <fullName evidence="3">Putative tricarboxylic transport membrane protein</fullName>
    </submittedName>
</protein>
<dbReference type="AlphaFoldDB" id="A0A7W5BZB4"/>
<keyword evidence="1" id="KW-0472">Membrane</keyword>
<keyword evidence="1" id="KW-1133">Transmembrane helix</keyword>
<feature type="transmembrane region" description="Helical" evidence="1">
    <location>
        <begin position="131"/>
        <end position="148"/>
    </location>
</feature>
<evidence type="ECO:0000313" key="4">
    <source>
        <dbReference type="Proteomes" id="UP000525987"/>
    </source>
</evidence>
<feature type="transmembrane region" description="Helical" evidence="1">
    <location>
        <begin position="160"/>
        <end position="180"/>
    </location>
</feature>
<dbReference type="EMBL" id="JACHXM010000014">
    <property type="protein sequence ID" value="MBB3141940.1"/>
    <property type="molecule type" value="Genomic_DNA"/>
</dbReference>
<feature type="domain" description="DUF1468" evidence="2">
    <location>
        <begin position="31"/>
        <end position="183"/>
    </location>
</feature>
<gene>
    <name evidence="3" type="ORF">FHR96_002821</name>
</gene>
<name>A0A7W5BZB4_9GAMM</name>
<organism evidence="3 4">
    <name type="scientific">Halomonas organivorans</name>
    <dbReference type="NCBI Taxonomy" id="257772"/>
    <lineage>
        <taxon>Bacteria</taxon>
        <taxon>Pseudomonadati</taxon>
        <taxon>Pseudomonadota</taxon>
        <taxon>Gammaproteobacteria</taxon>
        <taxon>Oceanospirillales</taxon>
        <taxon>Halomonadaceae</taxon>
        <taxon>Halomonas</taxon>
    </lineage>
</organism>